<dbReference type="InterPro" id="IPR025201">
    <property type="entry name" value="KdpD_TM"/>
</dbReference>
<comment type="caution">
    <text evidence="15">The sequence shown here is derived from an EMBL/GenBank/DDBJ whole genome shotgun (WGS) entry which is preliminary data.</text>
</comment>
<keyword evidence="11" id="KW-0175">Coiled coil</keyword>
<gene>
    <name evidence="15" type="ORF">NITHO_4650005</name>
</gene>
<keyword evidence="3" id="KW-0808">Transferase</keyword>
<evidence type="ECO:0000256" key="11">
    <source>
        <dbReference type="SAM" id="Coils"/>
    </source>
</evidence>
<evidence type="ECO:0000256" key="9">
    <source>
        <dbReference type="ARBA" id="ARBA00023012"/>
    </source>
</evidence>
<keyword evidence="10 13" id="KW-0472">Membrane</keyword>
<evidence type="ECO:0000256" key="7">
    <source>
        <dbReference type="ARBA" id="ARBA00022840"/>
    </source>
</evidence>
<feature type="domain" description="Histidine kinase" evidence="14">
    <location>
        <begin position="368"/>
        <end position="566"/>
    </location>
</feature>
<keyword evidence="16" id="KW-1185">Reference proteome</keyword>
<dbReference type="SUPFAM" id="SSF55781">
    <property type="entry name" value="GAF domain-like"/>
    <property type="match status" value="1"/>
</dbReference>
<reference evidence="15 16" key="1">
    <citation type="journal article" date="2012" name="ISME J.">
        <title>Nitrification expanded: discovery, physiology and genomics of a nitrite-oxidizing bacterium from the phylum Chloroflexi.</title>
        <authorList>
            <person name="Sorokin D.Y."/>
            <person name="Lucker S."/>
            <person name="Vejmelkova D."/>
            <person name="Kostrikina N.A."/>
            <person name="Kleerebezem R."/>
            <person name="Rijpstra W.I."/>
            <person name="Damste J.S."/>
            <person name="Le Paslier D."/>
            <person name="Muyzer G."/>
            <person name="Wagner M."/>
            <person name="van Loosdrecht M.C."/>
            <person name="Daims H."/>
        </authorList>
    </citation>
    <scope>NUCLEOTIDE SEQUENCE [LARGE SCALE GENOMIC DNA]</scope>
    <source>
        <strain evidence="16">none</strain>
    </source>
</reference>
<dbReference type="InterPro" id="IPR029016">
    <property type="entry name" value="GAF-like_dom_sf"/>
</dbReference>
<dbReference type="InterPro" id="IPR003018">
    <property type="entry name" value="GAF"/>
</dbReference>
<dbReference type="EMBL" id="CAGS01000407">
    <property type="protein sequence ID" value="CCF85212.1"/>
    <property type="molecule type" value="Genomic_DNA"/>
</dbReference>
<dbReference type="SMART" id="SM00387">
    <property type="entry name" value="HATPase_c"/>
    <property type="match status" value="1"/>
</dbReference>
<proteinExistence type="predicted"/>
<evidence type="ECO:0000256" key="4">
    <source>
        <dbReference type="ARBA" id="ARBA00022692"/>
    </source>
</evidence>
<name>I4EKK0_9BACT</name>
<accession>I4EKK0</accession>
<evidence type="ECO:0000256" key="13">
    <source>
        <dbReference type="SAM" id="Phobius"/>
    </source>
</evidence>
<dbReference type="Proteomes" id="UP000004221">
    <property type="component" value="Unassembled WGS sequence"/>
</dbReference>
<keyword evidence="2" id="KW-0597">Phosphoprotein</keyword>
<evidence type="ECO:0000256" key="6">
    <source>
        <dbReference type="ARBA" id="ARBA00022777"/>
    </source>
</evidence>
<protein>
    <recommendedName>
        <fullName evidence="14">Histidine kinase domain-containing protein</fullName>
    </recommendedName>
</protein>
<dbReference type="RefSeq" id="WP_008479956.1">
    <property type="nucleotide sequence ID" value="NZ_CAGS01000407.1"/>
</dbReference>
<feature type="transmembrane region" description="Helical" evidence="13">
    <location>
        <begin position="76"/>
        <end position="102"/>
    </location>
</feature>
<feature type="transmembrane region" description="Helical" evidence="13">
    <location>
        <begin position="44"/>
        <end position="64"/>
    </location>
</feature>
<evidence type="ECO:0000313" key="15">
    <source>
        <dbReference type="EMBL" id="CCF85212.1"/>
    </source>
</evidence>
<evidence type="ECO:0000256" key="8">
    <source>
        <dbReference type="ARBA" id="ARBA00022989"/>
    </source>
</evidence>
<dbReference type="PANTHER" id="PTHR24421">
    <property type="entry name" value="NITRATE/NITRITE SENSOR PROTEIN NARX-RELATED"/>
    <property type="match status" value="1"/>
</dbReference>
<dbReference type="InterPro" id="IPR005467">
    <property type="entry name" value="His_kinase_dom"/>
</dbReference>
<dbReference type="CDD" id="cd16917">
    <property type="entry name" value="HATPase_UhpB-NarQ-NarX-like"/>
    <property type="match status" value="1"/>
</dbReference>
<dbReference type="OrthoDB" id="9797605at2"/>
<dbReference type="SMART" id="SM00065">
    <property type="entry name" value="GAF"/>
    <property type="match status" value="1"/>
</dbReference>
<keyword evidence="9" id="KW-0902">Two-component regulatory system</keyword>
<feature type="transmembrane region" description="Helical" evidence="13">
    <location>
        <begin position="122"/>
        <end position="142"/>
    </location>
</feature>
<evidence type="ECO:0000313" key="16">
    <source>
        <dbReference type="Proteomes" id="UP000004221"/>
    </source>
</evidence>
<evidence type="ECO:0000256" key="2">
    <source>
        <dbReference type="ARBA" id="ARBA00022553"/>
    </source>
</evidence>
<evidence type="ECO:0000256" key="3">
    <source>
        <dbReference type="ARBA" id="ARBA00022679"/>
    </source>
</evidence>
<dbReference type="GO" id="GO:0046983">
    <property type="term" value="F:protein dimerization activity"/>
    <property type="evidence" value="ECO:0007669"/>
    <property type="project" value="InterPro"/>
</dbReference>
<keyword evidence="4 13" id="KW-0812">Transmembrane</keyword>
<dbReference type="GO" id="GO:0005524">
    <property type="term" value="F:ATP binding"/>
    <property type="evidence" value="ECO:0007669"/>
    <property type="project" value="UniProtKB-KW"/>
</dbReference>
<dbReference type="InterPro" id="IPR050482">
    <property type="entry name" value="Sensor_HK_TwoCompSys"/>
</dbReference>
<dbReference type="AlphaFoldDB" id="I4EKK0"/>
<keyword evidence="8 13" id="KW-1133">Transmembrane helix</keyword>
<keyword evidence="7" id="KW-0067">ATP-binding</keyword>
<dbReference type="Gene3D" id="1.20.5.1930">
    <property type="match status" value="1"/>
</dbReference>
<sequence length="572" mass="63100">MDMIDHTGADPAGDMGTVAARNSGEGVDTDGGDPHRPRMTRSALVRYSLAFFTSALALLLTLLYTRLIGTTAPFILFFAAVVVSSWYGGLGPGLLAIAIAALVTDYFFLPPTHSLAMTQSSFLELFLFLLAALLISWLTAALRSAYRRAEAAQIREKLARAEAERAQRRFAFLFEASALLAGSLDWRTTLASMADLAVPELADWCLVDVIEPDGAIRRVATAKLNASRSDEVQARDHRYVPDLDAPFGVPRVMRTGQSEIYPEIPEPVLVDIAHGTEDLALMRQVDPKSAMIVPLVARKRTLGTITFISAESGRHYGPGDLALAEVLTRRAALAVDNTRLYRELAESKQQLQNLVGRLLVAQEEERRRVSYEVHDELAQVANAAQLHLETYAHDYPPGTPEAREDLERAVELARRTVRDARRVVNNLRPTTLDDFGLAAALRLHVEELRAEGWRIDYQERLGENRLPPLVETALFRVAQESLTNVRKHAQTTQANVTLERRRNSVYLDVQDWGRGFDPAGVREGGAGERVGLPGMRERIAWLGGHCIIESQPGGGTRVTVEVPLEGAVVHEL</sequence>
<evidence type="ECO:0000256" key="1">
    <source>
        <dbReference type="ARBA" id="ARBA00004141"/>
    </source>
</evidence>
<dbReference type="Pfam" id="PF13493">
    <property type="entry name" value="DUF4118"/>
    <property type="match status" value="1"/>
</dbReference>
<evidence type="ECO:0000256" key="10">
    <source>
        <dbReference type="ARBA" id="ARBA00023136"/>
    </source>
</evidence>
<dbReference type="InterPro" id="IPR036890">
    <property type="entry name" value="HATPase_C_sf"/>
</dbReference>
<dbReference type="InterPro" id="IPR038318">
    <property type="entry name" value="KdpD_sf"/>
</dbReference>
<dbReference type="Pfam" id="PF01590">
    <property type="entry name" value="GAF"/>
    <property type="match status" value="1"/>
</dbReference>
<evidence type="ECO:0000256" key="5">
    <source>
        <dbReference type="ARBA" id="ARBA00022741"/>
    </source>
</evidence>
<keyword evidence="6" id="KW-0418">Kinase</keyword>
<dbReference type="Pfam" id="PF02518">
    <property type="entry name" value="HATPase_c"/>
    <property type="match status" value="1"/>
</dbReference>
<dbReference type="PROSITE" id="PS50109">
    <property type="entry name" value="HIS_KIN"/>
    <property type="match status" value="1"/>
</dbReference>
<comment type="subcellular location">
    <subcellularLocation>
        <location evidence="1">Membrane</location>
        <topology evidence="1">Multi-pass membrane protein</topology>
    </subcellularLocation>
</comment>
<feature type="region of interest" description="Disordered" evidence="12">
    <location>
        <begin position="1"/>
        <end position="36"/>
    </location>
</feature>
<dbReference type="SUPFAM" id="SSF55874">
    <property type="entry name" value="ATPase domain of HSP90 chaperone/DNA topoisomerase II/histidine kinase"/>
    <property type="match status" value="1"/>
</dbReference>
<dbReference type="InterPro" id="IPR003594">
    <property type="entry name" value="HATPase_dom"/>
</dbReference>
<dbReference type="Gene3D" id="3.30.450.40">
    <property type="match status" value="1"/>
</dbReference>
<dbReference type="GO" id="GO:0000155">
    <property type="term" value="F:phosphorelay sensor kinase activity"/>
    <property type="evidence" value="ECO:0007669"/>
    <property type="project" value="InterPro"/>
</dbReference>
<dbReference type="GO" id="GO:0016020">
    <property type="term" value="C:membrane"/>
    <property type="evidence" value="ECO:0007669"/>
    <property type="project" value="UniProtKB-SubCell"/>
</dbReference>
<evidence type="ECO:0000259" key="14">
    <source>
        <dbReference type="PROSITE" id="PS50109"/>
    </source>
</evidence>
<dbReference type="Pfam" id="PF07730">
    <property type="entry name" value="HisKA_3"/>
    <property type="match status" value="1"/>
</dbReference>
<dbReference type="Gene3D" id="3.30.565.10">
    <property type="entry name" value="Histidine kinase-like ATPase, C-terminal domain"/>
    <property type="match status" value="1"/>
</dbReference>
<dbReference type="Gene3D" id="1.20.120.620">
    <property type="entry name" value="Backbone structure of the membrane domain of e. Coli histidine kinase receptor kdpd"/>
    <property type="match status" value="1"/>
</dbReference>
<dbReference type="InterPro" id="IPR011712">
    <property type="entry name" value="Sig_transdc_His_kin_sub3_dim/P"/>
</dbReference>
<feature type="coiled-coil region" evidence="11">
    <location>
        <begin position="337"/>
        <end position="364"/>
    </location>
</feature>
<keyword evidence="5" id="KW-0547">Nucleotide-binding</keyword>
<evidence type="ECO:0000256" key="12">
    <source>
        <dbReference type="SAM" id="MobiDB-lite"/>
    </source>
</evidence>
<organism evidence="15 16">
    <name type="scientific">Nitrolancea hollandica Lb</name>
    <dbReference type="NCBI Taxonomy" id="1129897"/>
    <lineage>
        <taxon>Bacteria</taxon>
        <taxon>Pseudomonadati</taxon>
        <taxon>Thermomicrobiota</taxon>
        <taxon>Thermomicrobia</taxon>
        <taxon>Sphaerobacterales</taxon>
        <taxon>Sphaerobacterineae</taxon>
        <taxon>Sphaerobacteraceae</taxon>
        <taxon>Nitrolancea</taxon>
    </lineage>
</organism>
<dbReference type="FunFam" id="3.30.450.40:FF:000035">
    <property type="entry name" value="PAS sensor protein"/>
    <property type="match status" value="1"/>
</dbReference>